<evidence type="ECO:0000313" key="2">
    <source>
        <dbReference type="EMBL" id="OII70754.1"/>
    </source>
</evidence>
<dbReference type="VEuPathDB" id="CryptoDB:cubi_00899"/>
<feature type="region of interest" description="Disordered" evidence="1">
    <location>
        <begin position="16"/>
        <end position="43"/>
    </location>
</feature>
<accession>A0A1J4M955</accession>
<sequence length="192" mass="22078">MFDFINRYVGEVTNASASENTEATLSETGSTPPPEESSDEESDVVSHTMDWGFLDYVEHLLMLSRSDEGEDIEIRKTKVIQNSWSSIDNRAISLHKALLIKADKLYKQDLAALNLIKRQDSRRELEKNYHQSLLKILLLNNNKFTAKNVEKIDIQAILKMTPEECKLHQESVSKETPITDYERLIMEFSLDN</sequence>
<dbReference type="Proteomes" id="UP000186176">
    <property type="component" value="Unassembled WGS sequence"/>
</dbReference>
<dbReference type="RefSeq" id="XP_028872862.1">
    <property type="nucleotide sequence ID" value="XM_029017911.1"/>
</dbReference>
<dbReference type="GeneID" id="39977690"/>
<evidence type="ECO:0000256" key="1">
    <source>
        <dbReference type="SAM" id="MobiDB-lite"/>
    </source>
</evidence>
<organism evidence="2 3">
    <name type="scientific">Cryptosporidium ubiquitum</name>
    <dbReference type="NCBI Taxonomy" id="857276"/>
    <lineage>
        <taxon>Eukaryota</taxon>
        <taxon>Sar</taxon>
        <taxon>Alveolata</taxon>
        <taxon>Apicomplexa</taxon>
        <taxon>Conoidasida</taxon>
        <taxon>Coccidia</taxon>
        <taxon>Eucoccidiorida</taxon>
        <taxon>Eimeriorina</taxon>
        <taxon>Cryptosporidiidae</taxon>
        <taxon>Cryptosporidium</taxon>
    </lineage>
</organism>
<dbReference type="OrthoDB" id="343690at2759"/>
<gene>
    <name evidence="2" type="ORF">cubi_00899</name>
</gene>
<dbReference type="EMBL" id="LRBP01000039">
    <property type="protein sequence ID" value="OII70754.1"/>
    <property type="molecule type" value="Genomic_DNA"/>
</dbReference>
<feature type="compositionally biased region" description="Polar residues" evidence="1">
    <location>
        <begin position="16"/>
        <end position="25"/>
    </location>
</feature>
<dbReference type="AlphaFoldDB" id="A0A1J4M955"/>
<reference evidence="2 3" key="1">
    <citation type="submission" date="2016-10" db="EMBL/GenBank/DDBJ databases">
        <title>Reductive evolution of mitochondrial metabolism and differential evolution of invasion-related proteins in Cryptosporidium.</title>
        <authorList>
            <person name="Liu S."/>
            <person name="Roellig D.M."/>
            <person name="Guo Y."/>
            <person name="Li N."/>
            <person name="Frace M.A."/>
            <person name="Tang K."/>
            <person name="Zhang L."/>
            <person name="Feng Y."/>
            <person name="Xiao L."/>
        </authorList>
    </citation>
    <scope>NUCLEOTIDE SEQUENCE [LARGE SCALE GENOMIC DNA]</scope>
    <source>
        <strain evidence="2">39726</strain>
    </source>
</reference>
<comment type="caution">
    <text evidence="2">The sequence shown here is derived from an EMBL/GenBank/DDBJ whole genome shotgun (WGS) entry which is preliminary data.</text>
</comment>
<proteinExistence type="predicted"/>
<evidence type="ECO:0000313" key="3">
    <source>
        <dbReference type="Proteomes" id="UP000186176"/>
    </source>
</evidence>
<protein>
    <submittedName>
        <fullName evidence="2">Uncharacterized protein</fullName>
    </submittedName>
</protein>
<name>A0A1J4M955_9CRYT</name>
<keyword evidence="3" id="KW-1185">Reference proteome</keyword>